<dbReference type="GO" id="GO:0016787">
    <property type="term" value="F:hydrolase activity"/>
    <property type="evidence" value="ECO:0007669"/>
    <property type="project" value="UniProtKB-KW"/>
</dbReference>
<comment type="caution">
    <text evidence="4">The sequence shown here is derived from an EMBL/GenBank/DDBJ whole genome shotgun (WGS) entry which is preliminary data.</text>
</comment>
<dbReference type="PANTHER" id="PTHR46825">
    <property type="entry name" value="D-ALANYL-D-ALANINE-CARBOXYPEPTIDASE/ENDOPEPTIDASE AMPH"/>
    <property type="match status" value="1"/>
</dbReference>
<dbReference type="RefSeq" id="WP_377854159.1">
    <property type="nucleotide sequence ID" value="NZ_JBHLZU010000018.1"/>
</dbReference>
<dbReference type="Gene3D" id="3.40.710.10">
    <property type="entry name" value="DD-peptidase/beta-lactamase superfamily"/>
    <property type="match status" value="1"/>
</dbReference>
<dbReference type="InterPro" id="IPR012338">
    <property type="entry name" value="Beta-lactam/transpept-like"/>
</dbReference>
<evidence type="ECO:0000256" key="1">
    <source>
        <dbReference type="ARBA" id="ARBA00004370"/>
    </source>
</evidence>
<feature type="domain" description="Beta-lactamase-related" evidence="3">
    <location>
        <begin position="6"/>
        <end position="312"/>
    </location>
</feature>
<dbReference type="Pfam" id="PF00144">
    <property type="entry name" value="Beta-lactamase"/>
    <property type="match status" value="1"/>
</dbReference>
<dbReference type="EC" id="3.-.-.-" evidence="4"/>
<evidence type="ECO:0000259" key="3">
    <source>
        <dbReference type="Pfam" id="PF00144"/>
    </source>
</evidence>
<name>A0ABV5ZZ97_9PSEU</name>
<dbReference type="InterPro" id="IPR050491">
    <property type="entry name" value="AmpC-like"/>
</dbReference>
<dbReference type="Proteomes" id="UP001589693">
    <property type="component" value="Unassembled WGS sequence"/>
</dbReference>
<gene>
    <name evidence="4" type="ORF">ACFFQA_19945</name>
</gene>
<evidence type="ECO:0000256" key="2">
    <source>
        <dbReference type="ARBA" id="ARBA00023136"/>
    </source>
</evidence>
<reference evidence="4 5" key="1">
    <citation type="submission" date="2024-09" db="EMBL/GenBank/DDBJ databases">
        <authorList>
            <person name="Sun Q."/>
            <person name="Mori K."/>
        </authorList>
    </citation>
    <scope>NUCLEOTIDE SEQUENCE [LARGE SCALE GENOMIC DNA]</scope>
    <source>
        <strain evidence="4 5">TBRC 7907</strain>
    </source>
</reference>
<proteinExistence type="predicted"/>
<dbReference type="SUPFAM" id="SSF56601">
    <property type="entry name" value="beta-lactamase/transpeptidase-like"/>
    <property type="match status" value="1"/>
</dbReference>
<keyword evidence="2" id="KW-0472">Membrane</keyword>
<keyword evidence="5" id="KW-1185">Reference proteome</keyword>
<dbReference type="EMBL" id="JBHLZU010000018">
    <property type="protein sequence ID" value="MFB9906216.1"/>
    <property type="molecule type" value="Genomic_DNA"/>
</dbReference>
<organism evidence="4 5">
    <name type="scientific">Allokutzneria oryzae</name>
    <dbReference type="NCBI Taxonomy" id="1378989"/>
    <lineage>
        <taxon>Bacteria</taxon>
        <taxon>Bacillati</taxon>
        <taxon>Actinomycetota</taxon>
        <taxon>Actinomycetes</taxon>
        <taxon>Pseudonocardiales</taxon>
        <taxon>Pseudonocardiaceae</taxon>
        <taxon>Allokutzneria</taxon>
    </lineage>
</organism>
<protein>
    <submittedName>
        <fullName evidence="4">Serine hydrolase domain-containing protein</fullName>
        <ecNumber evidence="4">3.-.-.-</ecNumber>
    </submittedName>
</protein>
<dbReference type="PANTHER" id="PTHR46825:SF11">
    <property type="entry name" value="PENICILLIN-BINDING PROTEIN 4"/>
    <property type="match status" value="1"/>
</dbReference>
<accession>A0ABV5ZZ97</accession>
<comment type="subcellular location">
    <subcellularLocation>
        <location evidence="1">Membrane</location>
    </subcellularLocation>
</comment>
<sequence>MDGSAIDALAAETGFSGVVSVSRGGSVEFAKAYGLAHRGFDIPNELDTRFAIASGTKGLTALTVVSLIESGDLSLSTTARSVLGEDLPLIDSRVTVEHLLSHRSGIGDYFDEESTGDISDYALPVPVHELATTEQFLAVLDGHPTKFPPDSRFSYCNGGFVVLALIAERVSGVPFHDLVRARVCAPAGMHDTEFLRSDALPSRTALGYLPDSRTNVFHLPVRGNGDGGIYTTAADFNSFWPALFTGRIVSRSWADEMTRPRSDAGSMRYGLGFWLHASRDVVMLEGYDAGVSFRSVHAPHTRLTHTVISNSSDGAWPITRHLDAL</sequence>
<evidence type="ECO:0000313" key="4">
    <source>
        <dbReference type="EMBL" id="MFB9906216.1"/>
    </source>
</evidence>
<keyword evidence="4" id="KW-0378">Hydrolase</keyword>
<dbReference type="InterPro" id="IPR001466">
    <property type="entry name" value="Beta-lactam-related"/>
</dbReference>
<evidence type="ECO:0000313" key="5">
    <source>
        <dbReference type="Proteomes" id="UP001589693"/>
    </source>
</evidence>